<gene>
    <name evidence="1" type="ordered locus">MEALZ_2121</name>
</gene>
<keyword evidence="2" id="KW-1185">Reference proteome</keyword>
<dbReference type="STRING" id="1091494.MEALZ_2121"/>
<dbReference type="AlphaFoldDB" id="G4T470"/>
<organism evidence="1 2">
    <name type="scientific">Methylotuvimicrobium alcaliphilum (strain DSM 19304 / NCIMB 14124 / VKM B-2133 / 20Z)</name>
    <name type="common">Methylomicrobium alcaliphilum</name>
    <dbReference type="NCBI Taxonomy" id="1091494"/>
    <lineage>
        <taxon>Bacteria</taxon>
        <taxon>Pseudomonadati</taxon>
        <taxon>Pseudomonadota</taxon>
        <taxon>Gammaproteobacteria</taxon>
        <taxon>Methylococcales</taxon>
        <taxon>Methylococcaceae</taxon>
        <taxon>Methylotuvimicrobium</taxon>
    </lineage>
</organism>
<protein>
    <submittedName>
        <fullName evidence="1">Uncharacterized protein</fullName>
    </submittedName>
</protein>
<evidence type="ECO:0000313" key="2">
    <source>
        <dbReference type="Proteomes" id="UP000008315"/>
    </source>
</evidence>
<name>G4T470_META2</name>
<reference evidence="2" key="1">
    <citation type="journal article" date="2012" name="J. Bacteriol.">
        <title>Genome sequence of the haloalkaliphilic methanotrophic bacterium Methylomicrobium alcaliphilum 20Z.</title>
        <authorList>
            <person name="Vuilleumier S."/>
            <person name="Khmelenina V.N."/>
            <person name="Bringel F."/>
            <person name="Reshetnikov A.S."/>
            <person name="Lajus A."/>
            <person name="Mangenot S."/>
            <person name="Rouy Z."/>
            <person name="Op den Camp H.J."/>
            <person name="Jetten M.S."/>
            <person name="Dispirito A.A."/>
            <person name="Dunfield P."/>
            <person name="Klotz M.G."/>
            <person name="Semrau J.D."/>
            <person name="Stein L.Y."/>
            <person name="Barbe V."/>
            <person name="Medigue C."/>
            <person name="Trotsenko Y.A."/>
            <person name="Kalyuzhnaya M.G."/>
        </authorList>
    </citation>
    <scope>NUCLEOTIDE SEQUENCE [LARGE SCALE GENOMIC DNA]</scope>
    <source>
        <strain evidence="2">DSM 19304 / NCIMB 14124 / VKM B-2133 / 20Z</strain>
    </source>
</reference>
<evidence type="ECO:0000313" key="1">
    <source>
        <dbReference type="EMBL" id="CCE23807.1"/>
    </source>
</evidence>
<dbReference type="KEGG" id="mah:MEALZ_2121"/>
<dbReference type="HOGENOM" id="CLU_2899022_0_0_6"/>
<dbReference type="EMBL" id="FO082060">
    <property type="protein sequence ID" value="CCE23807.1"/>
    <property type="molecule type" value="Genomic_DNA"/>
</dbReference>
<dbReference type="Proteomes" id="UP000008315">
    <property type="component" value="Chromosome"/>
</dbReference>
<accession>G4T470</accession>
<proteinExistence type="predicted"/>
<sequence length="62" mass="6717">MPLCSRVDANADKYAGMVVSDRENISLGRVLIVTESSLGCADSMNPSILIGVRESPYPCNWN</sequence>